<evidence type="ECO:0000256" key="6">
    <source>
        <dbReference type="ARBA" id="ARBA00022824"/>
    </source>
</evidence>
<comment type="similarity">
    <text evidence="2 12">Belongs to the BCAP29/BCAP31 family.</text>
</comment>
<feature type="transmembrane region" description="Helical" evidence="12">
    <location>
        <begin position="7"/>
        <end position="28"/>
    </location>
</feature>
<sequence>MGLIWTLIDIFLFVELAVVLLLTLPVFNATTWNRFFKSQFLAMLAKQAQIYFAMLIGLLILCLLEALREMQKFSSESKSDSEHLDVEMQHSMRLFRAQRNFYISGFAIFLVFVIKRLVTLISEQAFLLAQSEASLKQAKSATQAARSLMEDKSVEKAKEAGEDKQIDEITKLKDRIHELTAELNREKKDKEALKSQAESLNKEYDRLTEEYSKLQKKITISGGAGGKGDSKDD</sequence>
<evidence type="ECO:0000256" key="2">
    <source>
        <dbReference type="ARBA" id="ARBA00007956"/>
    </source>
</evidence>
<keyword evidence="6 12" id="KW-0256">Endoplasmic reticulum</keyword>
<evidence type="ECO:0000259" key="15">
    <source>
        <dbReference type="Pfam" id="PF18035"/>
    </source>
</evidence>
<feature type="domain" description="BAP29/BAP31 transmembrane" evidence="14">
    <location>
        <begin position="1"/>
        <end position="133"/>
    </location>
</feature>
<feature type="domain" description="Bap31/Bap29 cytoplasmic coiled-coil" evidence="15">
    <location>
        <begin position="175"/>
        <end position="233"/>
    </location>
</feature>
<evidence type="ECO:0000256" key="10">
    <source>
        <dbReference type="ARBA" id="ARBA00023054"/>
    </source>
</evidence>
<comment type="function">
    <text evidence="12">May play a role in anterograde transport of membrane proteins from the endoplasmic reticulum to the Golgi.</text>
</comment>
<comment type="subcellular location">
    <subcellularLocation>
        <location evidence="1 12">Endoplasmic reticulum membrane</location>
        <topology evidence="1 12">Multi-pass membrane protein</topology>
    </subcellularLocation>
</comment>
<evidence type="ECO:0000256" key="11">
    <source>
        <dbReference type="ARBA" id="ARBA00023136"/>
    </source>
</evidence>
<evidence type="ECO:0000256" key="4">
    <source>
        <dbReference type="ARBA" id="ARBA00022692"/>
    </source>
</evidence>
<keyword evidence="11 12" id="KW-0472">Membrane</keyword>
<proteinExistence type="inferred from homology"/>
<dbReference type="eggNOG" id="KOG1962">
    <property type="taxonomic scope" value="Eukaryota"/>
</dbReference>
<evidence type="ECO:0000259" key="14">
    <source>
        <dbReference type="Pfam" id="PF05529"/>
    </source>
</evidence>
<feature type="transmembrane region" description="Helical" evidence="12">
    <location>
        <begin position="101"/>
        <end position="121"/>
    </location>
</feature>
<keyword evidence="4 12" id="KW-0812">Transmembrane</keyword>
<keyword evidence="3 12" id="KW-0813">Transport</keyword>
<dbReference type="InterPro" id="IPR041672">
    <property type="entry name" value="Bap31/Bap29_C"/>
</dbReference>
<dbReference type="GO" id="GO:0005789">
    <property type="term" value="C:endoplasmic reticulum membrane"/>
    <property type="evidence" value="ECO:0007669"/>
    <property type="project" value="UniProtKB-SubCell"/>
</dbReference>
<dbReference type="EnsemblMetazoa" id="MDOA000680-RA">
    <property type="protein sequence ID" value="MDOA000680-PA"/>
    <property type="gene ID" value="MDOA000680"/>
</dbReference>
<dbReference type="PANTHER" id="PTHR12701">
    <property type="entry name" value="BCR-ASSOCIATED PROTEIN, BAP"/>
    <property type="match status" value="1"/>
</dbReference>
<feature type="transmembrane region" description="Helical" evidence="12">
    <location>
        <begin position="48"/>
        <end position="67"/>
    </location>
</feature>
<dbReference type="VEuPathDB" id="VectorBase:MDOMA2_011386"/>
<reference evidence="16" key="1">
    <citation type="submission" date="2020-05" db="UniProtKB">
        <authorList>
            <consortium name="EnsemblMetazoa"/>
        </authorList>
    </citation>
    <scope>IDENTIFICATION</scope>
    <source>
        <strain evidence="16">Aabys</strain>
    </source>
</reference>
<accession>A0A1I8M2V5</accession>
<evidence type="ECO:0000313" key="17">
    <source>
        <dbReference type="Proteomes" id="UP001652621"/>
    </source>
</evidence>
<dbReference type="OrthoDB" id="435607at2759"/>
<protein>
    <recommendedName>
        <fullName evidence="12">Endoplasmic reticulum transmembrane protein</fullName>
    </recommendedName>
</protein>
<keyword evidence="9 12" id="KW-1133">Transmembrane helix</keyword>
<dbReference type="GO" id="GO:0006915">
    <property type="term" value="P:apoptotic process"/>
    <property type="evidence" value="ECO:0007669"/>
    <property type="project" value="UniProtKB-KW"/>
</dbReference>
<name>A0A1I8M2V5_MUSDO</name>
<evidence type="ECO:0000256" key="12">
    <source>
        <dbReference type="RuleBase" id="RU367026"/>
    </source>
</evidence>
<keyword evidence="18" id="KW-0675">Receptor</keyword>
<dbReference type="InterPro" id="IPR040463">
    <property type="entry name" value="BAP29/BAP31_N"/>
</dbReference>
<evidence type="ECO:0000313" key="16">
    <source>
        <dbReference type="EnsemblMetazoa" id="MDOA000680-PA"/>
    </source>
</evidence>
<evidence type="ECO:0000256" key="8">
    <source>
        <dbReference type="ARBA" id="ARBA00022927"/>
    </source>
</evidence>
<evidence type="ECO:0000256" key="7">
    <source>
        <dbReference type="ARBA" id="ARBA00022892"/>
    </source>
</evidence>
<dbReference type="RefSeq" id="XP_005189051.2">
    <property type="nucleotide sequence ID" value="XM_005188994.4"/>
</dbReference>
<dbReference type="InterPro" id="IPR008417">
    <property type="entry name" value="BAP29/BAP31"/>
</dbReference>
<dbReference type="Pfam" id="PF18035">
    <property type="entry name" value="Bap31_Bap29_C"/>
    <property type="match status" value="1"/>
</dbReference>
<gene>
    <name evidence="16" type="primary">101897986</name>
    <name evidence="18" type="synonym">LOC101897986</name>
</gene>
<evidence type="ECO:0000256" key="1">
    <source>
        <dbReference type="ARBA" id="ARBA00004477"/>
    </source>
</evidence>
<dbReference type="PANTHER" id="PTHR12701:SF20">
    <property type="entry name" value="ENDOPLASMIC RETICULUM TRANSMEMBRANE PROTEIN"/>
    <property type="match status" value="1"/>
</dbReference>
<evidence type="ECO:0000256" key="3">
    <source>
        <dbReference type="ARBA" id="ARBA00022448"/>
    </source>
</evidence>
<evidence type="ECO:0000256" key="5">
    <source>
        <dbReference type="ARBA" id="ARBA00022703"/>
    </source>
</evidence>
<evidence type="ECO:0000256" key="13">
    <source>
        <dbReference type="SAM" id="Coils"/>
    </source>
</evidence>
<dbReference type="FunFam" id="1.20.5.110:FF:000011">
    <property type="entry name" value="B-cell receptor-associated protein 29"/>
    <property type="match status" value="1"/>
</dbReference>
<dbReference type="Proteomes" id="UP001652621">
    <property type="component" value="Unplaced"/>
</dbReference>
<keyword evidence="7 12" id="KW-0931">ER-Golgi transport</keyword>
<dbReference type="Gene3D" id="1.20.5.110">
    <property type="match status" value="1"/>
</dbReference>
<organism evidence="16">
    <name type="scientific">Musca domestica</name>
    <name type="common">House fly</name>
    <dbReference type="NCBI Taxonomy" id="7370"/>
    <lineage>
        <taxon>Eukaryota</taxon>
        <taxon>Metazoa</taxon>
        <taxon>Ecdysozoa</taxon>
        <taxon>Arthropoda</taxon>
        <taxon>Hexapoda</taxon>
        <taxon>Insecta</taxon>
        <taxon>Pterygota</taxon>
        <taxon>Neoptera</taxon>
        <taxon>Endopterygota</taxon>
        <taxon>Diptera</taxon>
        <taxon>Brachycera</taxon>
        <taxon>Muscomorpha</taxon>
        <taxon>Muscoidea</taxon>
        <taxon>Muscidae</taxon>
        <taxon>Musca</taxon>
    </lineage>
</organism>
<dbReference type="GO" id="GO:0006886">
    <property type="term" value="P:intracellular protein transport"/>
    <property type="evidence" value="ECO:0007669"/>
    <property type="project" value="UniProtKB-UniRule"/>
</dbReference>
<keyword evidence="17" id="KW-1185">Reference proteome</keyword>
<keyword evidence="10 13" id="KW-0175">Coiled coil</keyword>
<dbReference type="AlphaFoldDB" id="A0A1I8M2V5"/>
<feature type="coiled-coil region" evidence="13">
    <location>
        <begin position="162"/>
        <end position="217"/>
    </location>
</feature>
<reference evidence="18" key="2">
    <citation type="submission" date="2025-05" db="UniProtKB">
        <authorList>
            <consortium name="RefSeq"/>
        </authorList>
    </citation>
    <scope>IDENTIFICATION</scope>
    <source>
        <strain evidence="18">Aabys</strain>
        <tissue evidence="18">Whole body</tissue>
    </source>
</reference>
<dbReference type="Pfam" id="PF05529">
    <property type="entry name" value="Bap31"/>
    <property type="match status" value="1"/>
</dbReference>
<evidence type="ECO:0000256" key="9">
    <source>
        <dbReference type="ARBA" id="ARBA00022989"/>
    </source>
</evidence>
<dbReference type="VEuPathDB" id="VectorBase:MDOA000680"/>
<dbReference type="RefSeq" id="XP_058983422.1">
    <property type="nucleotide sequence ID" value="XM_059127439.1"/>
</dbReference>
<keyword evidence="5" id="KW-0053">Apoptosis</keyword>
<evidence type="ECO:0000313" key="18">
    <source>
        <dbReference type="RefSeq" id="XP_058983422.1"/>
    </source>
</evidence>
<dbReference type="GO" id="GO:0070973">
    <property type="term" value="P:protein localization to endoplasmic reticulum exit site"/>
    <property type="evidence" value="ECO:0007669"/>
    <property type="project" value="UniProtKB-UniRule"/>
</dbReference>
<keyword evidence="8 12" id="KW-0653">Protein transport</keyword>
<dbReference type="GO" id="GO:0006888">
    <property type="term" value="P:endoplasmic reticulum to Golgi vesicle-mediated transport"/>
    <property type="evidence" value="ECO:0007669"/>
    <property type="project" value="UniProtKB-UniRule"/>
</dbReference>